<evidence type="ECO:0000256" key="1">
    <source>
        <dbReference type="SAM" id="MobiDB-lite"/>
    </source>
</evidence>
<dbReference type="AlphaFoldDB" id="A0A6L2LWF1"/>
<evidence type="ECO:0000313" key="2">
    <source>
        <dbReference type="EMBL" id="GEU65620.1"/>
    </source>
</evidence>
<feature type="region of interest" description="Disordered" evidence="1">
    <location>
        <begin position="1"/>
        <end position="22"/>
    </location>
</feature>
<proteinExistence type="predicted"/>
<feature type="compositionally biased region" description="Low complexity" evidence="1">
    <location>
        <begin position="231"/>
        <end position="242"/>
    </location>
</feature>
<comment type="caution">
    <text evidence="2">The sequence shown here is derived from an EMBL/GenBank/DDBJ whole genome shotgun (WGS) entry which is preliminary data.</text>
</comment>
<name>A0A6L2LWF1_TANCI</name>
<protein>
    <submittedName>
        <fullName evidence="2">Uncharacterized protein</fullName>
    </submittedName>
</protein>
<accession>A0A6L2LWF1</accession>
<gene>
    <name evidence="2" type="ORF">Tci_037598</name>
</gene>
<reference evidence="2" key="1">
    <citation type="journal article" date="2019" name="Sci. Rep.">
        <title>Draft genome of Tanacetum cinerariifolium, the natural source of mosquito coil.</title>
        <authorList>
            <person name="Yamashiro T."/>
            <person name="Shiraishi A."/>
            <person name="Satake H."/>
            <person name="Nakayama K."/>
        </authorList>
    </citation>
    <scope>NUCLEOTIDE SEQUENCE</scope>
</reference>
<organism evidence="2">
    <name type="scientific">Tanacetum cinerariifolium</name>
    <name type="common">Dalmatian daisy</name>
    <name type="synonym">Chrysanthemum cinerariifolium</name>
    <dbReference type="NCBI Taxonomy" id="118510"/>
    <lineage>
        <taxon>Eukaryota</taxon>
        <taxon>Viridiplantae</taxon>
        <taxon>Streptophyta</taxon>
        <taxon>Embryophyta</taxon>
        <taxon>Tracheophyta</taxon>
        <taxon>Spermatophyta</taxon>
        <taxon>Magnoliopsida</taxon>
        <taxon>eudicotyledons</taxon>
        <taxon>Gunneridae</taxon>
        <taxon>Pentapetalae</taxon>
        <taxon>asterids</taxon>
        <taxon>campanulids</taxon>
        <taxon>Asterales</taxon>
        <taxon>Asteraceae</taxon>
        <taxon>Asteroideae</taxon>
        <taxon>Anthemideae</taxon>
        <taxon>Anthemidinae</taxon>
        <taxon>Tanacetum</taxon>
    </lineage>
</organism>
<feature type="compositionally biased region" description="Pro residues" evidence="1">
    <location>
        <begin position="200"/>
        <end position="209"/>
    </location>
</feature>
<dbReference type="EMBL" id="BKCJ010005236">
    <property type="protein sequence ID" value="GEU65620.1"/>
    <property type="molecule type" value="Genomic_DNA"/>
</dbReference>
<sequence>MSSISLMTSPIIDLTSRPESPKVHQQFKATTADTTTTTTITLPPPQAQQQSTTEAMMVKRIGELEHIMANLIQVNKDIEERLDKHGARLYTLEQLDIPQQVSIAVSEVVTDVVDWAMQAPLRNRFRDLPEADMKEILHQRMWETESYKSHEDHMQLFEALEKSMNRDHSDKLAQDLAEARKKKKKSRESPKTPPGSLSHQPPPPPPPAGPSGAPGAFGSSQVPPPPPPLPSSTSQESPSKGSAVPSPSKTAASAEYQAWTMTDIRLRPSILLTPADLEMDEDMAPDKQA</sequence>
<feature type="region of interest" description="Disordered" evidence="1">
    <location>
        <begin position="176"/>
        <end position="254"/>
    </location>
</feature>
<feature type="compositionally biased region" description="Low complexity" evidence="1">
    <location>
        <begin position="210"/>
        <end position="221"/>
    </location>
</feature>